<evidence type="ECO:0000256" key="5">
    <source>
        <dbReference type="ARBA" id="ARBA00022833"/>
    </source>
</evidence>
<sequence>MSRRKQANPRPIQVFEGKNGTEEDSTKNTDLEQKEDEMKSLQPLNVDVNLPTQFHSSLSVQSNSNSEDGMSRVASPGDNPSSLLTSPSTPSSSPTLDQPLLNKLKDASKILPIAGRDGRSTYICPMCQEHLSSNHDLTVHIRMHNAGNQMSQNNTCTICNKILSSQSSLDRHMLVHSGERPFKCKICAMTFTTNGNMHRHSRIHQKNGTGVGSPRTHKRSNSKSTWKEKMFSSSTDETDLDEAMGKHNPEKQEESSVLTKSAPANLDWTRDAQKPSTHHKNKIMPGYMPRPIWPPYPAYMPLMRPPFPIYPDLSMSFSPYSQQLPCPLCSKRVLLVDYMTHLKTEHNHENPFLNTPLGKTTDTPSKDDFNNDEEQIKEEKEETEEMEETRESPQSSPTPSPTPSQSSSPSPSPKSTKSGFEDIDFIDFTTPKFPLVAKTWCEQHERNAGNTQQEFICKECGKAFPCDSALMLHADSHLESRSHEASEIQSDDVLPRKLGEENKNSFLSMLDLKPKESEIDDEKVSVKIEKMDEESQNSSAVTPTKETSDINQPQTAISYFKGLFPFNVSNMPFSAHRSMLHADSPLAVSTSPASSILSGDGTGSCGDVHDGKATGLLCKFCEMVFPNQKTLNAHKRIHMGLSPYQCSMCNYSSADKSTLIRHFRTHNGERPFQCIICDYAFTTKANCERHVKKKHGKTEKQEIEKSIGYNKYTTSERERNQINSFHSPDTVCKYCGEDFKFFRALKHHLRSHSSCRLKPFLCQKCQVGFSTKANCVRHIQKQHTEIDQSDIEQLIQVNELTTAMDVDSDSSQSDNNNLFPQNHFVKAPPSAPPSASPSTHPAFNTGFTPLIGQNLLKHEISRSEAPLDFSVKREDGGFNMSRVCHDTSDINDNEPMDLSVKREYGTPEEKKPKQTEISPIRHYQCPYCLRSFAVRSELSLHVQQVHDITPEKDTNNNRKWLQETSTPRKLPIMPYPIHPAFAKYSPYPNQAISALFSPGFDLNSDLAPVNRMLTATHSQNFKSFLNQSRENELSNHTLGSNADDEDNDVDNIGCDSDVFSDVEDNSLEKPDNVNNNAAPRPDNSNDVKTKSLELPDTGVKKKRNSYADSPHKLNCPYCPRSFPWVSSLNRHLLTHTGQKPFKCSRCPVTFSTKSNRERHLIRKHGVNMLDPASRLTMDRPYKCHLCVFSSFATKSNLLKHYADRHPESPLPERLSRCDISDMETQQSQLDDTLNDNMIMNDDSKISDDETEEQTSNDLEQGTVFPEDKDDVIVISPRLEEHTTKEAPLSDDDDVNNNIDPYVFSGSAEKHINPERDNYNVDKITNCWKCSEEFVSRKLLVRHLKEHNIDLPYKCYLCDASFDVRIECLKHKEKNHASDWSILHEKNGVKNIDEFSSQIDNMVSKSSALDFDDESKDMSINMAIESSRADVLTADYFQRKVYCSLCPKRFWSLQDLRRHMRSHTGERPFECDICHKRFTLKHSMMRHRRKHGNNGLDSTLDDTDNYYTDEPTSGSFYSPRAPVSVTMPQVVPYKQDVDNVVTRCKLDTSDDNQSEEGESPDILQNLLGVDTTALNTMLDLKNSLDSTTQLLGMADNS</sequence>
<feature type="region of interest" description="Disordered" evidence="10">
    <location>
        <begin position="1227"/>
        <end position="1265"/>
    </location>
</feature>
<dbReference type="GO" id="GO:0001228">
    <property type="term" value="F:DNA-binding transcription activator activity, RNA polymerase II-specific"/>
    <property type="evidence" value="ECO:0007669"/>
    <property type="project" value="TreeGrafter"/>
</dbReference>
<evidence type="ECO:0000256" key="8">
    <source>
        <dbReference type="ARBA" id="ARBA00023242"/>
    </source>
</evidence>
<dbReference type="FunFam" id="3.30.160.60:FF:002476">
    <property type="entry name" value="Ras responsive element binding protein 1a"/>
    <property type="match status" value="1"/>
</dbReference>
<feature type="compositionally biased region" description="Polar residues" evidence="10">
    <location>
        <begin position="1072"/>
        <end position="1082"/>
    </location>
</feature>
<feature type="domain" description="C2H2-type" evidence="11">
    <location>
        <begin position="122"/>
        <end position="149"/>
    </location>
</feature>
<feature type="domain" description="C2H2-type" evidence="11">
    <location>
        <begin position="455"/>
        <end position="482"/>
    </location>
</feature>
<keyword evidence="6" id="KW-0805">Transcription regulation</keyword>
<evidence type="ECO:0000256" key="7">
    <source>
        <dbReference type="ARBA" id="ARBA00023163"/>
    </source>
</evidence>
<feature type="domain" description="C2H2-type" evidence="11">
    <location>
        <begin position="760"/>
        <end position="788"/>
    </location>
</feature>
<dbReference type="SMART" id="SM00355">
    <property type="entry name" value="ZnF_C2H2"/>
    <property type="match status" value="18"/>
</dbReference>
<evidence type="ECO:0000313" key="13">
    <source>
        <dbReference type="Proteomes" id="UP001347796"/>
    </source>
</evidence>
<dbReference type="PANTHER" id="PTHR46451">
    <property type="entry name" value="RAS-RESPONSIVE ELEMENT-BINDING PROTEIN 1"/>
    <property type="match status" value="1"/>
</dbReference>
<feature type="compositionally biased region" description="Acidic residues" evidence="10">
    <location>
        <begin position="370"/>
        <end position="388"/>
    </location>
</feature>
<dbReference type="InterPro" id="IPR052795">
    <property type="entry name" value="RREB1"/>
</dbReference>
<reference evidence="12 13" key="1">
    <citation type="submission" date="2024-01" db="EMBL/GenBank/DDBJ databases">
        <title>The genome of the rayed Mediterranean limpet Patella caerulea (Linnaeus, 1758).</title>
        <authorList>
            <person name="Anh-Thu Weber A."/>
            <person name="Halstead-Nussloch G."/>
        </authorList>
    </citation>
    <scope>NUCLEOTIDE SEQUENCE [LARGE SCALE GENOMIC DNA]</scope>
    <source>
        <strain evidence="12">AATW-2023a</strain>
        <tissue evidence="12">Whole specimen</tissue>
    </source>
</reference>
<accession>A0AAN8Q9T9</accession>
<evidence type="ECO:0000256" key="6">
    <source>
        <dbReference type="ARBA" id="ARBA00023015"/>
    </source>
</evidence>
<keyword evidence="13" id="KW-1185">Reference proteome</keyword>
<dbReference type="GO" id="GO:0005634">
    <property type="term" value="C:nucleus"/>
    <property type="evidence" value="ECO:0007669"/>
    <property type="project" value="UniProtKB-SubCell"/>
</dbReference>
<feature type="domain" description="C2H2-type" evidence="11">
    <location>
        <begin position="1468"/>
        <end position="1490"/>
    </location>
</feature>
<feature type="domain" description="C2H2-type" evidence="11">
    <location>
        <begin position="644"/>
        <end position="671"/>
    </location>
</feature>
<gene>
    <name evidence="12" type="ORF">SNE40_008095</name>
</gene>
<dbReference type="FunFam" id="3.30.160.60:FF:002095">
    <property type="entry name" value="ras-responsive element-binding protein 1"/>
    <property type="match status" value="1"/>
</dbReference>
<feature type="compositionally biased region" description="Polar residues" evidence="10">
    <location>
        <begin position="1227"/>
        <end position="1237"/>
    </location>
</feature>
<feature type="domain" description="C2H2-type" evidence="11">
    <location>
        <begin position="1113"/>
        <end position="1140"/>
    </location>
</feature>
<keyword evidence="7" id="KW-0804">Transcription</keyword>
<feature type="compositionally biased region" description="Low complexity" evidence="10">
    <location>
        <begin position="80"/>
        <end position="96"/>
    </location>
</feature>
<name>A0AAN8Q9T9_PATCE</name>
<dbReference type="FunFam" id="3.30.160.60:FF:001788">
    <property type="entry name" value="ras-responsive element-binding protein 1"/>
    <property type="match status" value="1"/>
</dbReference>
<dbReference type="GO" id="GO:0000978">
    <property type="term" value="F:RNA polymerase II cis-regulatory region sequence-specific DNA binding"/>
    <property type="evidence" value="ECO:0007669"/>
    <property type="project" value="TreeGrafter"/>
</dbReference>
<dbReference type="GO" id="GO:0008270">
    <property type="term" value="F:zinc ion binding"/>
    <property type="evidence" value="ECO:0007669"/>
    <property type="project" value="UniProtKB-KW"/>
</dbReference>
<keyword evidence="3" id="KW-0677">Repeat</keyword>
<feature type="compositionally biased region" description="Low complexity" evidence="10">
    <location>
        <begin position="56"/>
        <end position="66"/>
    </location>
</feature>
<dbReference type="Pfam" id="PF00096">
    <property type="entry name" value="zf-C2H2"/>
    <property type="match status" value="4"/>
</dbReference>
<keyword evidence="5" id="KW-0862">Zinc</keyword>
<organism evidence="12 13">
    <name type="scientific">Patella caerulea</name>
    <name type="common">Rayed Mediterranean limpet</name>
    <dbReference type="NCBI Taxonomy" id="87958"/>
    <lineage>
        <taxon>Eukaryota</taxon>
        <taxon>Metazoa</taxon>
        <taxon>Spiralia</taxon>
        <taxon>Lophotrochozoa</taxon>
        <taxon>Mollusca</taxon>
        <taxon>Gastropoda</taxon>
        <taxon>Patellogastropoda</taxon>
        <taxon>Patelloidea</taxon>
        <taxon>Patellidae</taxon>
        <taxon>Patella</taxon>
    </lineage>
</organism>
<feature type="domain" description="C2H2-type" evidence="11">
    <location>
        <begin position="154"/>
        <end position="181"/>
    </location>
</feature>
<dbReference type="Proteomes" id="UP001347796">
    <property type="component" value="Unassembled WGS sequence"/>
</dbReference>
<proteinExistence type="predicted"/>
<dbReference type="InterPro" id="IPR013087">
    <property type="entry name" value="Znf_C2H2_type"/>
</dbReference>
<comment type="caution">
    <text evidence="12">The sequence shown here is derived from an EMBL/GenBank/DDBJ whole genome shotgun (WGS) entry which is preliminary data.</text>
</comment>
<dbReference type="EMBL" id="JAZGQO010000006">
    <property type="protein sequence ID" value="KAK6185970.1"/>
    <property type="molecule type" value="Genomic_DNA"/>
</dbReference>
<feature type="compositionally biased region" description="Low complexity" evidence="10">
    <location>
        <begin position="403"/>
        <end position="418"/>
    </location>
</feature>
<keyword evidence="2" id="KW-0479">Metal-binding</keyword>
<feature type="compositionally biased region" description="Basic and acidic residues" evidence="10">
    <location>
        <begin position="19"/>
        <end position="39"/>
    </location>
</feature>
<keyword evidence="8" id="KW-0539">Nucleus</keyword>
<dbReference type="Gene3D" id="3.30.160.60">
    <property type="entry name" value="Classic Zinc Finger"/>
    <property type="match status" value="12"/>
</dbReference>
<dbReference type="SUPFAM" id="SSF57667">
    <property type="entry name" value="beta-beta-alpha zinc fingers"/>
    <property type="match status" value="8"/>
</dbReference>
<feature type="domain" description="C2H2-type" evidence="11">
    <location>
        <begin position="182"/>
        <end position="209"/>
    </location>
</feature>
<feature type="region of interest" description="Disordered" evidence="10">
    <location>
        <begin position="348"/>
        <end position="420"/>
    </location>
</feature>
<dbReference type="InterPro" id="IPR036236">
    <property type="entry name" value="Znf_C2H2_sf"/>
</dbReference>
<feature type="region of interest" description="Disordered" evidence="10">
    <location>
        <begin position="200"/>
        <end position="283"/>
    </location>
</feature>
<evidence type="ECO:0000256" key="9">
    <source>
        <dbReference type="PROSITE-ProRule" id="PRU00042"/>
    </source>
</evidence>
<comment type="subcellular location">
    <subcellularLocation>
        <location evidence="1">Nucleus</location>
    </subcellularLocation>
</comment>
<evidence type="ECO:0000259" key="11">
    <source>
        <dbReference type="PROSITE" id="PS50157"/>
    </source>
</evidence>
<feature type="compositionally biased region" description="Basic and acidic residues" evidence="10">
    <location>
        <begin position="1083"/>
        <end position="1093"/>
    </location>
</feature>
<feature type="domain" description="C2H2-type" evidence="11">
    <location>
        <begin position="1141"/>
        <end position="1164"/>
    </location>
</feature>
<evidence type="ECO:0000256" key="4">
    <source>
        <dbReference type="ARBA" id="ARBA00022771"/>
    </source>
</evidence>
<feature type="domain" description="C2H2-type" evidence="11">
    <location>
        <begin position="1324"/>
        <end position="1351"/>
    </location>
</feature>
<evidence type="ECO:0000313" key="12">
    <source>
        <dbReference type="EMBL" id="KAK6185970.1"/>
    </source>
</evidence>
<dbReference type="Pfam" id="PF13894">
    <property type="entry name" value="zf-C2H2_4"/>
    <property type="match status" value="1"/>
</dbReference>
<dbReference type="FunFam" id="3.30.160.60:FF:000682">
    <property type="entry name" value="ras-responsive element-binding protein 1 isoform X1"/>
    <property type="match status" value="1"/>
</dbReference>
<evidence type="ECO:0000256" key="1">
    <source>
        <dbReference type="ARBA" id="ARBA00004123"/>
    </source>
</evidence>
<keyword evidence="4 9" id="KW-0863">Zinc-finger</keyword>
<evidence type="ECO:0000256" key="3">
    <source>
        <dbReference type="ARBA" id="ARBA00022737"/>
    </source>
</evidence>
<protein>
    <recommendedName>
        <fullName evidence="11">C2H2-type domain-containing protein</fullName>
    </recommendedName>
</protein>
<feature type="region of interest" description="Disordered" evidence="10">
    <location>
        <begin position="1"/>
        <end position="99"/>
    </location>
</feature>
<feature type="domain" description="C2H2-type" evidence="11">
    <location>
        <begin position="1440"/>
        <end position="1467"/>
    </location>
</feature>
<dbReference type="PANTHER" id="PTHR46451:SF1">
    <property type="entry name" value="RAS-RESPONSIVE ELEMENT-BINDING PROTEIN 1"/>
    <property type="match status" value="1"/>
</dbReference>
<feature type="domain" description="C2H2-type" evidence="11">
    <location>
        <begin position="616"/>
        <end position="643"/>
    </location>
</feature>
<feature type="domain" description="C2H2-type" evidence="11">
    <location>
        <begin position="672"/>
        <end position="700"/>
    </location>
</feature>
<feature type="domain" description="C2H2-type" evidence="11">
    <location>
        <begin position="730"/>
        <end position="757"/>
    </location>
</feature>
<feature type="compositionally biased region" description="Basic and acidic residues" evidence="10">
    <location>
        <begin position="243"/>
        <end position="254"/>
    </location>
</feature>
<evidence type="ECO:0000256" key="2">
    <source>
        <dbReference type="ARBA" id="ARBA00022723"/>
    </source>
</evidence>
<dbReference type="PROSITE" id="PS00028">
    <property type="entry name" value="ZINC_FINGER_C2H2_1"/>
    <property type="match status" value="15"/>
</dbReference>
<dbReference type="FunFam" id="3.30.160.60:FF:001289">
    <property type="entry name" value="Zinc finger protein 574"/>
    <property type="match status" value="1"/>
</dbReference>
<dbReference type="PROSITE" id="PS50157">
    <property type="entry name" value="ZINC_FINGER_C2H2_2"/>
    <property type="match status" value="15"/>
</dbReference>
<feature type="domain" description="C2H2-type" evidence="11">
    <location>
        <begin position="923"/>
        <end position="946"/>
    </location>
</feature>
<feature type="region of interest" description="Disordered" evidence="10">
    <location>
        <begin position="1032"/>
        <end position="1107"/>
    </location>
</feature>
<evidence type="ECO:0000256" key="10">
    <source>
        <dbReference type="SAM" id="MobiDB-lite"/>
    </source>
</evidence>